<proteinExistence type="inferred from homology"/>
<sequence>MNLPKLSDIIIKCPFKGALSQVTEAGFGPLCELRNRASRFPVPSRFPPSIYKPAARFLPTAKGGNEQGGARIFGPSQKYSHISLKPREEEQGIQDELPKQNLRKELEECERRHFASKAKSCTEDRDRRKGGQVLWKEQGEKLKIELFRVIMMLMILMHKSKMMQRVMAMMMMTRMIKALLAELERIKKEQAKQKLSKEQLQQAAALKDKEA</sequence>
<keyword evidence="7" id="KW-1185">Reference proteome</keyword>
<keyword evidence="4" id="KW-0175">Coiled coil</keyword>
<dbReference type="Gramene" id="Ma01_t18350.1">
    <property type="protein sequence ID" value="Ma01_p18350.1"/>
    <property type="gene ID" value="Ma01_g18350"/>
</dbReference>
<keyword evidence="2" id="KW-0507">mRNA processing</keyword>
<keyword evidence="3" id="KW-0508">mRNA splicing</keyword>
<dbReference type="GO" id="GO:0045292">
    <property type="term" value="P:mRNA cis splicing, via spliceosome"/>
    <property type="evidence" value="ECO:0000318"/>
    <property type="project" value="GO_Central"/>
</dbReference>
<evidence type="ECO:0000256" key="4">
    <source>
        <dbReference type="SAM" id="Coils"/>
    </source>
</evidence>
<reference evidence="5" key="1">
    <citation type="submission" date="2021-03" db="EMBL/GenBank/DDBJ databases">
        <authorList>
            <consortium name="Genoscope - CEA"/>
            <person name="William W."/>
        </authorList>
    </citation>
    <scope>NUCLEOTIDE SEQUENCE</scope>
    <source>
        <strain evidence="5">Doubled-haploid Pahang</strain>
    </source>
</reference>
<accession>A0A804HVK6</accession>
<reference evidence="6" key="2">
    <citation type="submission" date="2021-05" db="UniProtKB">
        <authorList>
            <consortium name="EnsemblPlants"/>
        </authorList>
    </citation>
    <scope>IDENTIFICATION</scope>
    <source>
        <strain evidence="6">subsp. malaccensis</strain>
    </source>
</reference>
<dbReference type="GO" id="GO:0003723">
    <property type="term" value="F:RNA binding"/>
    <property type="evidence" value="ECO:0000318"/>
    <property type="project" value="GO_Central"/>
</dbReference>
<feature type="coiled-coil region" evidence="4">
    <location>
        <begin position="169"/>
        <end position="203"/>
    </location>
</feature>
<dbReference type="PANTHER" id="PTHR12718">
    <property type="entry name" value="CELL CYCLE CONTROL PROTEIN CWF15"/>
    <property type="match status" value="1"/>
</dbReference>
<dbReference type="EnsemblPlants" id="Ma01_t18350.1">
    <property type="protein sequence ID" value="Ma01_p18350.1"/>
    <property type="gene ID" value="Ma01_g18350"/>
</dbReference>
<name>A0A804HVK6_MUSAM</name>
<protein>
    <submittedName>
        <fullName evidence="5">(wild Malaysian banana) hypothetical protein</fullName>
    </submittedName>
</protein>
<dbReference type="Pfam" id="PF04889">
    <property type="entry name" value="Cwf_Cwc_15"/>
    <property type="match status" value="1"/>
</dbReference>
<dbReference type="GO" id="GO:0071013">
    <property type="term" value="C:catalytic step 2 spliceosome"/>
    <property type="evidence" value="ECO:0000318"/>
    <property type="project" value="GO_Central"/>
</dbReference>
<evidence type="ECO:0000256" key="1">
    <source>
        <dbReference type="ARBA" id="ARBA00006644"/>
    </source>
</evidence>
<evidence type="ECO:0000256" key="3">
    <source>
        <dbReference type="ARBA" id="ARBA00023187"/>
    </source>
</evidence>
<dbReference type="Proteomes" id="UP000012960">
    <property type="component" value="Unplaced"/>
</dbReference>
<dbReference type="EMBL" id="HG996466">
    <property type="protein sequence ID" value="CAG1859900.1"/>
    <property type="molecule type" value="Genomic_DNA"/>
</dbReference>
<comment type="similarity">
    <text evidence="1">Belongs to the CWC15 family.</text>
</comment>
<organism evidence="6 7">
    <name type="scientific">Musa acuminata subsp. malaccensis</name>
    <name type="common">Wild banana</name>
    <name type="synonym">Musa malaccensis</name>
    <dbReference type="NCBI Taxonomy" id="214687"/>
    <lineage>
        <taxon>Eukaryota</taxon>
        <taxon>Viridiplantae</taxon>
        <taxon>Streptophyta</taxon>
        <taxon>Embryophyta</taxon>
        <taxon>Tracheophyta</taxon>
        <taxon>Spermatophyta</taxon>
        <taxon>Magnoliopsida</taxon>
        <taxon>Liliopsida</taxon>
        <taxon>Zingiberales</taxon>
        <taxon>Musaceae</taxon>
        <taxon>Musa</taxon>
    </lineage>
</organism>
<dbReference type="InterPro" id="IPR006973">
    <property type="entry name" value="Cwf_Cwc_15"/>
</dbReference>
<evidence type="ECO:0000313" key="7">
    <source>
        <dbReference type="Proteomes" id="UP000012960"/>
    </source>
</evidence>
<dbReference type="PANTHER" id="PTHR12718:SF2">
    <property type="entry name" value="SPLICEOSOME-ASSOCIATED PROTEIN CWC15 HOMOLOG"/>
    <property type="match status" value="1"/>
</dbReference>
<evidence type="ECO:0000313" key="5">
    <source>
        <dbReference type="EMBL" id="CAG1859900.1"/>
    </source>
</evidence>
<gene>
    <name evidence="5" type="ORF">GSMUA_301950.1</name>
</gene>
<evidence type="ECO:0000313" key="6">
    <source>
        <dbReference type="EnsemblPlants" id="Ma01_p18350.1"/>
    </source>
</evidence>
<dbReference type="AlphaFoldDB" id="A0A804HVK6"/>
<evidence type="ECO:0000256" key="2">
    <source>
        <dbReference type="ARBA" id="ARBA00022664"/>
    </source>
</evidence>
<dbReference type="InParanoid" id="A0A804HVK6"/>